<keyword evidence="3 5" id="KW-0067">ATP-binding</keyword>
<dbReference type="CDD" id="cd03219">
    <property type="entry name" value="ABC_Mj1267_LivG_branched"/>
    <property type="match status" value="1"/>
</dbReference>
<keyword evidence="1" id="KW-0813">Transport</keyword>
<protein>
    <submittedName>
        <fullName evidence="5">Urea transport system ATP-binding protein</fullName>
    </submittedName>
</protein>
<dbReference type="AlphaFoldDB" id="A0A7W6J7N8"/>
<dbReference type="RefSeq" id="WP_183366687.1">
    <property type="nucleotide sequence ID" value="NZ_JACIEZ010000004.1"/>
</dbReference>
<reference evidence="5 6" key="1">
    <citation type="submission" date="2020-08" db="EMBL/GenBank/DDBJ databases">
        <title>Genomic Encyclopedia of Type Strains, Phase IV (KMG-IV): sequencing the most valuable type-strain genomes for metagenomic binning, comparative biology and taxonomic classification.</title>
        <authorList>
            <person name="Goeker M."/>
        </authorList>
    </citation>
    <scope>NUCLEOTIDE SEQUENCE [LARGE SCALE GENOMIC DNA]</scope>
    <source>
        <strain evidence="5 6">DSM 29853</strain>
    </source>
</reference>
<evidence type="ECO:0000313" key="6">
    <source>
        <dbReference type="Proteomes" id="UP000528286"/>
    </source>
</evidence>
<gene>
    <name evidence="5" type="ORF">GGR23_002604</name>
</gene>
<name>A0A7W6J7N8_9HYPH</name>
<dbReference type="InterPro" id="IPR017781">
    <property type="entry name" value="ABC_transptr_urea_ATP-bd_UrtD"/>
</dbReference>
<dbReference type="GO" id="GO:0005886">
    <property type="term" value="C:plasma membrane"/>
    <property type="evidence" value="ECO:0007669"/>
    <property type="project" value="TreeGrafter"/>
</dbReference>
<dbReference type="InterPro" id="IPR032823">
    <property type="entry name" value="BCA_ABC_TP_C"/>
</dbReference>
<evidence type="ECO:0000256" key="2">
    <source>
        <dbReference type="ARBA" id="ARBA00022741"/>
    </source>
</evidence>
<dbReference type="GO" id="GO:0016887">
    <property type="term" value="F:ATP hydrolysis activity"/>
    <property type="evidence" value="ECO:0007669"/>
    <property type="project" value="InterPro"/>
</dbReference>
<dbReference type="Proteomes" id="UP000528286">
    <property type="component" value="Unassembled WGS sequence"/>
</dbReference>
<evidence type="ECO:0000259" key="4">
    <source>
        <dbReference type="PROSITE" id="PS50893"/>
    </source>
</evidence>
<dbReference type="SMART" id="SM00382">
    <property type="entry name" value="AAA"/>
    <property type="match status" value="1"/>
</dbReference>
<dbReference type="InterPro" id="IPR027417">
    <property type="entry name" value="P-loop_NTPase"/>
</dbReference>
<dbReference type="GO" id="GO:0005524">
    <property type="term" value="F:ATP binding"/>
    <property type="evidence" value="ECO:0007669"/>
    <property type="project" value="UniProtKB-KW"/>
</dbReference>
<dbReference type="Pfam" id="PF12399">
    <property type="entry name" value="BCA_ABC_TP_C"/>
    <property type="match status" value="1"/>
</dbReference>
<dbReference type="Pfam" id="PF00005">
    <property type="entry name" value="ABC_tran"/>
    <property type="match status" value="1"/>
</dbReference>
<dbReference type="PROSITE" id="PS50893">
    <property type="entry name" value="ABC_TRANSPORTER_2"/>
    <property type="match status" value="1"/>
</dbReference>
<evidence type="ECO:0000256" key="1">
    <source>
        <dbReference type="ARBA" id="ARBA00022448"/>
    </source>
</evidence>
<dbReference type="InterPro" id="IPR003439">
    <property type="entry name" value="ABC_transporter-like_ATP-bd"/>
</dbReference>
<accession>A0A7W6J7N8</accession>
<dbReference type="NCBIfam" id="TIGR03411">
    <property type="entry name" value="urea_trans_UrtD"/>
    <property type="match status" value="1"/>
</dbReference>
<evidence type="ECO:0000313" key="5">
    <source>
        <dbReference type="EMBL" id="MBB4065403.1"/>
    </source>
</evidence>
<dbReference type="SUPFAM" id="SSF52540">
    <property type="entry name" value="P-loop containing nucleoside triphosphate hydrolases"/>
    <property type="match status" value="1"/>
</dbReference>
<proteinExistence type="predicted"/>
<comment type="caution">
    <text evidence="5">The sequence shown here is derived from an EMBL/GenBank/DDBJ whole genome shotgun (WGS) entry which is preliminary data.</text>
</comment>
<dbReference type="EMBL" id="JACIEZ010000004">
    <property type="protein sequence ID" value="MBB4065403.1"/>
    <property type="molecule type" value="Genomic_DNA"/>
</dbReference>
<dbReference type="InterPro" id="IPR003593">
    <property type="entry name" value="AAA+_ATPase"/>
</dbReference>
<dbReference type="InterPro" id="IPR051120">
    <property type="entry name" value="ABC_AA/LPS_Transport"/>
</dbReference>
<feature type="domain" description="ABC transporter" evidence="4">
    <location>
        <begin position="9"/>
        <end position="248"/>
    </location>
</feature>
<dbReference type="PANTHER" id="PTHR45772:SF8">
    <property type="entry name" value="HIGH-AFFINITY BRANCHED-CHAIN AMINO ACID TRANSPORT ATP-BINDING PROTEIN"/>
    <property type="match status" value="1"/>
</dbReference>
<dbReference type="Gene3D" id="3.40.50.300">
    <property type="entry name" value="P-loop containing nucleotide triphosphate hydrolases"/>
    <property type="match status" value="1"/>
</dbReference>
<sequence>MTGNREQLLALRQATVSFQGFVAVDRLDFSVAAGELRCLIGPNGAGKSTTLDLICGKSRITSGEIIFRGEPIHTYREFRMARTGIGRKFQVPSVFRELTVMENLEIGCSREPGVWHNLFRFSGGADTERLERLALLVGLQDELSTQAAHLSHGQTQWLEIALILAQDPALILMDEPTAGMTAHETNMTAELFNRLRGQHTLIVVEHDMGFVRDIAETISVMHQGRLLAQGTADEISEDPGVREAYLGSGGIGHA</sequence>
<keyword evidence="6" id="KW-1185">Reference proteome</keyword>
<organism evidence="5 6">
    <name type="scientific">Gellertiella hungarica</name>
    <dbReference type="NCBI Taxonomy" id="1572859"/>
    <lineage>
        <taxon>Bacteria</taxon>
        <taxon>Pseudomonadati</taxon>
        <taxon>Pseudomonadota</taxon>
        <taxon>Alphaproteobacteria</taxon>
        <taxon>Hyphomicrobiales</taxon>
        <taxon>Rhizobiaceae</taxon>
        <taxon>Gellertiella</taxon>
    </lineage>
</organism>
<dbReference type="PANTHER" id="PTHR45772">
    <property type="entry name" value="CONSERVED COMPONENT OF ABC TRANSPORTER FOR NATURAL AMINO ACIDS-RELATED"/>
    <property type="match status" value="1"/>
</dbReference>
<keyword evidence="2" id="KW-0547">Nucleotide-binding</keyword>
<evidence type="ECO:0000256" key="3">
    <source>
        <dbReference type="ARBA" id="ARBA00022840"/>
    </source>
</evidence>